<dbReference type="EMBL" id="FLRD01000160">
    <property type="protein sequence ID" value="SBT50434.1"/>
    <property type="molecule type" value="Genomic_DNA"/>
</dbReference>
<evidence type="ECO:0000313" key="2">
    <source>
        <dbReference type="Proteomes" id="UP000078555"/>
    </source>
</evidence>
<proteinExistence type="predicted"/>
<protein>
    <submittedName>
        <fullName evidence="1">Uncharacterized protein</fullName>
    </submittedName>
</protein>
<keyword evidence="2" id="KW-1185">Reference proteome</keyword>
<dbReference type="AlphaFoldDB" id="A0A1A9A2N8"/>
<dbReference type="Proteomes" id="UP000078555">
    <property type="component" value="Unassembled WGS sequence"/>
</dbReference>
<accession>A0A1A9A2N8</accession>
<gene>
    <name evidence="1" type="ORF">POVWA1_061390</name>
</gene>
<organism evidence="1 2">
    <name type="scientific">Plasmodium ovale wallikeri</name>
    <dbReference type="NCBI Taxonomy" id="864142"/>
    <lineage>
        <taxon>Eukaryota</taxon>
        <taxon>Sar</taxon>
        <taxon>Alveolata</taxon>
        <taxon>Apicomplexa</taxon>
        <taxon>Aconoidasida</taxon>
        <taxon>Haemosporida</taxon>
        <taxon>Plasmodiidae</taxon>
        <taxon>Plasmodium</taxon>
        <taxon>Plasmodium (Plasmodium)</taxon>
    </lineage>
</organism>
<reference evidence="2" key="1">
    <citation type="submission" date="2016-05" db="EMBL/GenBank/DDBJ databases">
        <authorList>
            <person name="Naeem Raeece"/>
        </authorList>
    </citation>
    <scope>NUCLEOTIDE SEQUENCE [LARGE SCALE GENOMIC DNA]</scope>
</reference>
<evidence type="ECO:0000313" key="1">
    <source>
        <dbReference type="EMBL" id="SBT50434.1"/>
    </source>
</evidence>
<sequence>MLICAATSERDAHMAVQTNLKKKKIKHKLNGAKWAKLSNVGSGTEKKKKKNIKNHKAWDAAICKRGYGTFKNGRCAVHIRT</sequence>
<name>A0A1A9A2N8_PLAOA</name>